<dbReference type="AlphaFoldDB" id="A0A916RGK8"/>
<gene>
    <name evidence="4" type="ORF">GCM10011499_27230</name>
</gene>
<sequence length="341" mass="37627">MSDRVLLTGISGFLGGHVALALLKAGYTVRGSVRDLAKADKVKNTLARAGGDIDRLEFVVLDLMDDDGWTEAMKGVRYLQHTASPFVLSMPDDRNDLIRPAVEGTERALNAALAADVERIVLTSSMAAIAYGHPRNRSEIFTEHDWTQLDSGRPVNAYVESKTRAERHAWELVRKIGREKDLATINPGAILGPLLDDDPGTSATIVRRLLDKSVPAIPNLTFTIVDVRDVAEAHLLAMMESEAGGRRFPMGSRTMAYRDIADVLRERFPVHARNISRINMPDWAVRLYALFDRDVRSNLGELGNFKQLDSAPTEALLRRKLIDADDAIAATAQSLFDEGII</sequence>
<dbReference type="PANTHER" id="PTHR10366:SF564">
    <property type="entry name" value="STEROL-4-ALPHA-CARBOXYLATE 3-DEHYDROGENASE, DECARBOXYLATING"/>
    <property type="match status" value="1"/>
</dbReference>
<dbReference type="InterPro" id="IPR036291">
    <property type="entry name" value="NAD(P)-bd_dom_sf"/>
</dbReference>
<dbReference type="GO" id="GO:0016616">
    <property type="term" value="F:oxidoreductase activity, acting on the CH-OH group of donors, NAD or NADP as acceptor"/>
    <property type="evidence" value="ECO:0007669"/>
    <property type="project" value="TreeGrafter"/>
</dbReference>
<dbReference type="Proteomes" id="UP000596977">
    <property type="component" value="Unassembled WGS sequence"/>
</dbReference>
<organism evidence="4 5">
    <name type="scientific">Pelagibacterium lentulum</name>
    <dbReference type="NCBI Taxonomy" id="2029865"/>
    <lineage>
        <taxon>Bacteria</taxon>
        <taxon>Pseudomonadati</taxon>
        <taxon>Pseudomonadota</taxon>
        <taxon>Alphaproteobacteria</taxon>
        <taxon>Hyphomicrobiales</taxon>
        <taxon>Devosiaceae</taxon>
        <taxon>Pelagibacterium</taxon>
    </lineage>
</organism>
<dbReference type="PANTHER" id="PTHR10366">
    <property type="entry name" value="NAD DEPENDENT EPIMERASE/DEHYDRATASE"/>
    <property type="match status" value="1"/>
</dbReference>
<evidence type="ECO:0000313" key="5">
    <source>
        <dbReference type="Proteomes" id="UP000596977"/>
    </source>
</evidence>
<protein>
    <submittedName>
        <fullName evidence="4">Dihydroflavonol-4-reductase</fullName>
    </submittedName>
</protein>
<dbReference type="Gene3D" id="3.40.50.720">
    <property type="entry name" value="NAD(P)-binding Rossmann-like Domain"/>
    <property type="match status" value="1"/>
</dbReference>
<dbReference type="EMBL" id="BMKB01000004">
    <property type="protein sequence ID" value="GGA55659.1"/>
    <property type="molecule type" value="Genomic_DNA"/>
</dbReference>
<name>A0A916RGK8_9HYPH</name>
<proteinExistence type="inferred from homology"/>
<dbReference type="RefSeq" id="WP_164734936.1">
    <property type="nucleotide sequence ID" value="NZ_BMKB01000004.1"/>
</dbReference>
<evidence type="ECO:0000256" key="2">
    <source>
        <dbReference type="ARBA" id="ARBA00023445"/>
    </source>
</evidence>
<feature type="domain" description="NAD-dependent epimerase/dehydratase" evidence="3">
    <location>
        <begin position="5"/>
        <end position="244"/>
    </location>
</feature>
<accession>A0A916RGK8</accession>
<evidence type="ECO:0000256" key="1">
    <source>
        <dbReference type="ARBA" id="ARBA00023002"/>
    </source>
</evidence>
<keyword evidence="1" id="KW-0560">Oxidoreductase</keyword>
<dbReference type="SUPFAM" id="SSF51735">
    <property type="entry name" value="NAD(P)-binding Rossmann-fold domains"/>
    <property type="match status" value="1"/>
</dbReference>
<evidence type="ECO:0000313" key="4">
    <source>
        <dbReference type="EMBL" id="GGA55659.1"/>
    </source>
</evidence>
<evidence type="ECO:0000259" key="3">
    <source>
        <dbReference type="Pfam" id="PF01370"/>
    </source>
</evidence>
<dbReference type="CDD" id="cd05227">
    <property type="entry name" value="AR_SDR_e"/>
    <property type="match status" value="1"/>
</dbReference>
<comment type="similarity">
    <text evidence="2">Belongs to the NAD(P)-dependent epimerase/dehydratase family. Dihydroflavonol-4-reductase subfamily.</text>
</comment>
<dbReference type="Pfam" id="PF01370">
    <property type="entry name" value="Epimerase"/>
    <property type="match status" value="1"/>
</dbReference>
<dbReference type="InterPro" id="IPR001509">
    <property type="entry name" value="Epimerase_deHydtase"/>
</dbReference>
<dbReference type="InterPro" id="IPR050425">
    <property type="entry name" value="NAD(P)_dehydrat-like"/>
</dbReference>
<reference evidence="4 5" key="1">
    <citation type="journal article" date="2014" name="Int. J. Syst. Evol. Microbiol.">
        <title>Complete genome sequence of Corynebacterium casei LMG S-19264T (=DSM 44701T), isolated from a smear-ripened cheese.</title>
        <authorList>
            <consortium name="US DOE Joint Genome Institute (JGI-PGF)"/>
            <person name="Walter F."/>
            <person name="Albersmeier A."/>
            <person name="Kalinowski J."/>
            <person name="Ruckert C."/>
        </authorList>
    </citation>
    <scope>NUCLEOTIDE SEQUENCE [LARGE SCALE GENOMIC DNA]</scope>
    <source>
        <strain evidence="4 5">CGMCC 1.15896</strain>
    </source>
</reference>
<comment type="caution">
    <text evidence="4">The sequence shown here is derived from an EMBL/GenBank/DDBJ whole genome shotgun (WGS) entry which is preliminary data.</text>
</comment>
<keyword evidence="5" id="KW-1185">Reference proteome</keyword>
<dbReference type="FunFam" id="3.40.50.720:FF:000336">
    <property type="entry name" value="Aldehyde reductase"/>
    <property type="match status" value="1"/>
</dbReference>